<evidence type="ECO:0000256" key="1">
    <source>
        <dbReference type="SAM" id="MobiDB-lite"/>
    </source>
</evidence>
<dbReference type="OrthoDB" id="504708at2759"/>
<accession>A0A8J5RYD1</accession>
<comment type="caution">
    <text evidence="2">The sequence shown here is derived from an EMBL/GenBank/DDBJ whole genome shotgun (WGS) entry which is preliminary data.</text>
</comment>
<sequence length="171" mass="20040">MYRCIVRYGYKDVQRDDDNFENMLVMSIAKFIMMEAEDVSSSANYDISNEGRMAVIRTTDDYGTPLTVRDFDGLVDSMNSRSSKSESLRSLQSSYEQESPSVSRRRRVRFELPEENAMDPQHNSHAQIMCYLWPSVWSLGFDYCTFSMRFQFQWVEMNARSLHVSMTIQPK</sequence>
<reference evidence="2" key="1">
    <citation type="journal article" date="2021" name="bioRxiv">
        <title>Whole Genome Assembly and Annotation of Northern Wild Rice, Zizania palustris L., Supports a Whole Genome Duplication in the Zizania Genus.</title>
        <authorList>
            <person name="Haas M."/>
            <person name="Kono T."/>
            <person name="Macchietto M."/>
            <person name="Millas R."/>
            <person name="McGilp L."/>
            <person name="Shao M."/>
            <person name="Duquette J."/>
            <person name="Hirsch C.N."/>
            <person name="Kimball J."/>
        </authorList>
    </citation>
    <scope>NUCLEOTIDE SEQUENCE</scope>
    <source>
        <tissue evidence="2">Fresh leaf tissue</tissue>
    </source>
</reference>
<name>A0A8J5RYD1_ZIZPA</name>
<proteinExistence type="predicted"/>
<gene>
    <name evidence="2" type="ORF">GUJ93_ZPchr0001g31301</name>
</gene>
<reference evidence="2" key="2">
    <citation type="submission" date="2021-02" db="EMBL/GenBank/DDBJ databases">
        <authorList>
            <person name="Kimball J.A."/>
            <person name="Haas M.W."/>
            <person name="Macchietto M."/>
            <person name="Kono T."/>
            <person name="Duquette J."/>
            <person name="Shao M."/>
        </authorList>
    </citation>
    <scope>NUCLEOTIDE SEQUENCE</scope>
    <source>
        <tissue evidence="2">Fresh leaf tissue</tissue>
    </source>
</reference>
<evidence type="ECO:0000313" key="3">
    <source>
        <dbReference type="Proteomes" id="UP000729402"/>
    </source>
</evidence>
<feature type="compositionally biased region" description="Low complexity" evidence="1">
    <location>
        <begin position="88"/>
        <end position="102"/>
    </location>
</feature>
<feature type="region of interest" description="Disordered" evidence="1">
    <location>
        <begin position="79"/>
        <end position="105"/>
    </location>
</feature>
<protein>
    <submittedName>
        <fullName evidence="2">Uncharacterized protein</fullName>
    </submittedName>
</protein>
<evidence type="ECO:0000313" key="2">
    <source>
        <dbReference type="EMBL" id="KAG8054038.1"/>
    </source>
</evidence>
<organism evidence="2 3">
    <name type="scientific">Zizania palustris</name>
    <name type="common">Northern wild rice</name>
    <dbReference type="NCBI Taxonomy" id="103762"/>
    <lineage>
        <taxon>Eukaryota</taxon>
        <taxon>Viridiplantae</taxon>
        <taxon>Streptophyta</taxon>
        <taxon>Embryophyta</taxon>
        <taxon>Tracheophyta</taxon>
        <taxon>Spermatophyta</taxon>
        <taxon>Magnoliopsida</taxon>
        <taxon>Liliopsida</taxon>
        <taxon>Poales</taxon>
        <taxon>Poaceae</taxon>
        <taxon>BOP clade</taxon>
        <taxon>Oryzoideae</taxon>
        <taxon>Oryzeae</taxon>
        <taxon>Zizaniinae</taxon>
        <taxon>Zizania</taxon>
    </lineage>
</organism>
<dbReference type="Proteomes" id="UP000729402">
    <property type="component" value="Unassembled WGS sequence"/>
</dbReference>
<keyword evidence="3" id="KW-1185">Reference proteome</keyword>
<dbReference type="EMBL" id="JAAALK010000288">
    <property type="protein sequence ID" value="KAG8054038.1"/>
    <property type="molecule type" value="Genomic_DNA"/>
</dbReference>
<dbReference type="AlphaFoldDB" id="A0A8J5RYD1"/>